<organism evidence="1">
    <name type="scientific">Amphimedon queenslandica</name>
    <name type="common">Sponge</name>
    <dbReference type="NCBI Taxonomy" id="400682"/>
    <lineage>
        <taxon>Eukaryota</taxon>
        <taxon>Metazoa</taxon>
        <taxon>Porifera</taxon>
        <taxon>Demospongiae</taxon>
        <taxon>Heteroscleromorpha</taxon>
        <taxon>Haplosclerida</taxon>
        <taxon>Niphatidae</taxon>
        <taxon>Amphimedon</taxon>
    </lineage>
</organism>
<reference evidence="1" key="1">
    <citation type="submission" date="2017-05" db="UniProtKB">
        <authorList>
            <consortium name="EnsemblMetazoa"/>
        </authorList>
    </citation>
    <scope>IDENTIFICATION</scope>
</reference>
<sequence>MEDDDLLGLPEVKEHRRKLDTKICNCKGKRKKASDNQEAILLEKAIHYMEKESASDNERSADSEDDIFGKLVASKLKSIRDLNEKNEEIQDSFCFGV</sequence>
<protein>
    <submittedName>
        <fullName evidence="1">Uncharacterized protein</fullName>
    </submittedName>
</protein>
<dbReference type="InParanoid" id="A0A1X7TGF1"/>
<name>A0A1X7TGF1_AMPQE</name>
<dbReference type="EnsemblMetazoa" id="Aqu2.1.13762_001">
    <property type="protein sequence ID" value="Aqu2.1.13762_001"/>
    <property type="gene ID" value="Aqu2.1.13762"/>
</dbReference>
<accession>A0A1X7TGF1</accession>
<evidence type="ECO:0000313" key="1">
    <source>
        <dbReference type="EnsemblMetazoa" id="Aqu2.1.13762_001"/>
    </source>
</evidence>
<proteinExistence type="predicted"/>
<dbReference type="AlphaFoldDB" id="A0A1X7TGF1"/>